<keyword evidence="3" id="KW-0695">RNA-directed DNA polymerase</keyword>
<dbReference type="EMBL" id="BQNB010019547">
    <property type="protein sequence ID" value="GJT86445.1"/>
    <property type="molecule type" value="Genomic_DNA"/>
</dbReference>
<evidence type="ECO:0000259" key="2">
    <source>
        <dbReference type="Pfam" id="PF03732"/>
    </source>
</evidence>
<feature type="region of interest" description="Disordered" evidence="1">
    <location>
        <begin position="1"/>
        <end position="20"/>
    </location>
</feature>
<dbReference type="PANTHER" id="PTHR33223">
    <property type="entry name" value="CCHC-TYPE DOMAIN-CONTAINING PROTEIN"/>
    <property type="match status" value="1"/>
</dbReference>
<dbReference type="InterPro" id="IPR005162">
    <property type="entry name" value="Retrotrans_gag_dom"/>
</dbReference>
<keyword evidence="3" id="KW-0808">Transferase</keyword>
<sequence>MHTRASNSELVEPLPKPKRSLNRRLRRRNRRVPFEQRNEPPAQPKVVYTLILDINYFCHFLDILENYNPMDDEPMWAADRVVAPTPGSAITIPETANEFAIKGNHLTLVKGNQFDGRIKTDPHKHIHEFLGICDMFKYRDTKNEAVRLMMFPLSLTGEAKTWLDELNEGTIKTWDELRTAFISRFFPPALFDRLLREIQAFSQHENETLTEAWLRMKEMLRNCHGHNLSNGNIINIFYHGINEITQEVLNAAAGGIFLYKTPNQAYQLLKDKVLLKLDWAKNQKTKSSLKKTADFANEGNSNSNTDKIMA</sequence>
<reference evidence="3" key="1">
    <citation type="journal article" date="2022" name="Int. J. Mol. Sci.">
        <title>Draft Genome of Tanacetum Coccineum: Genomic Comparison of Closely Related Tanacetum-Family Plants.</title>
        <authorList>
            <person name="Yamashiro T."/>
            <person name="Shiraishi A."/>
            <person name="Nakayama K."/>
            <person name="Satake H."/>
        </authorList>
    </citation>
    <scope>NUCLEOTIDE SEQUENCE</scope>
</reference>
<accession>A0ABQ5HGT7</accession>
<dbReference type="Proteomes" id="UP001151760">
    <property type="component" value="Unassembled WGS sequence"/>
</dbReference>
<feature type="domain" description="Retrotransposon gag" evidence="2">
    <location>
        <begin position="150"/>
        <end position="243"/>
    </location>
</feature>
<reference evidence="3" key="2">
    <citation type="submission" date="2022-01" db="EMBL/GenBank/DDBJ databases">
        <authorList>
            <person name="Yamashiro T."/>
            <person name="Shiraishi A."/>
            <person name="Satake H."/>
            <person name="Nakayama K."/>
        </authorList>
    </citation>
    <scope>NUCLEOTIDE SEQUENCE</scope>
</reference>
<dbReference type="GO" id="GO:0003964">
    <property type="term" value="F:RNA-directed DNA polymerase activity"/>
    <property type="evidence" value="ECO:0007669"/>
    <property type="project" value="UniProtKB-KW"/>
</dbReference>
<protein>
    <submittedName>
        <fullName evidence="3">Reverse transcriptase domain-containing protein</fullName>
    </submittedName>
</protein>
<evidence type="ECO:0000313" key="3">
    <source>
        <dbReference type="EMBL" id="GJT86445.1"/>
    </source>
</evidence>
<comment type="caution">
    <text evidence="3">The sequence shown here is derived from an EMBL/GenBank/DDBJ whole genome shotgun (WGS) entry which is preliminary data.</text>
</comment>
<keyword evidence="4" id="KW-1185">Reference proteome</keyword>
<name>A0ABQ5HGT7_9ASTR</name>
<dbReference type="PANTHER" id="PTHR33223:SF11">
    <property type="entry name" value="ELEMENT PROTEIN, PUTATIVE-RELATED"/>
    <property type="match status" value="1"/>
</dbReference>
<feature type="compositionally biased region" description="Polar residues" evidence="1">
    <location>
        <begin position="298"/>
        <end position="310"/>
    </location>
</feature>
<gene>
    <name evidence="3" type="ORF">Tco_1068162</name>
</gene>
<proteinExistence type="predicted"/>
<keyword evidence="3" id="KW-0548">Nucleotidyltransferase</keyword>
<organism evidence="3 4">
    <name type="scientific">Tanacetum coccineum</name>
    <dbReference type="NCBI Taxonomy" id="301880"/>
    <lineage>
        <taxon>Eukaryota</taxon>
        <taxon>Viridiplantae</taxon>
        <taxon>Streptophyta</taxon>
        <taxon>Embryophyta</taxon>
        <taxon>Tracheophyta</taxon>
        <taxon>Spermatophyta</taxon>
        <taxon>Magnoliopsida</taxon>
        <taxon>eudicotyledons</taxon>
        <taxon>Gunneridae</taxon>
        <taxon>Pentapetalae</taxon>
        <taxon>asterids</taxon>
        <taxon>campanulids</taxon>
        <taxon>Asterales</taxon>
        <taxon>Asteraceae</taxon>
        <taxon>Asteroideae</taxon>
        <taxon>Anthemideae</taxon>
        <taxon>Anthemidinae</taxon>
        <taxon>Tanacetum</taxon>
    </lineage>
</organism>
<feature type="region of interest" description="Disordered" evidence="1">
    <location>
        <begin position="290"/>
        <end position="310"/>
    </location>
</feature>
<evidence type="ECO:0000256" key="1">
    <source>
        <dbReference type="SAM" id="MobiDB-lite"/>
    </source>
</evidence>
<evidence type="ECO:0000313" key="4">
    <source>
        <dbReference type="Proteomes" id="UP001151760"/>
    </source>
</evidence>
<dbReference type="Pfam" id="PF03732">
    <property type="entry name" value="Retrotrans_gag"/>
    <property type="match status" value="1"/>
</dbReference>